<evidence type="ECO:0000256" key="11">
    <source>
        <dbReference type="SAM" id="Phobius"/>
    </source>
</evidence>
<dbReference type="AlphaFoldDB" id="A0A0D9QY40"/>
<dbReference type="SUPFAM" id="SSF81321">
    <property type="entry name" value="Family A G protein-coupled receptor-like"/>
    <property type="match status" value="1"/>
</dbReference>
<dbReference type="Ensembl" id="ENSCSAT00000002986.1">
    <property type="protein sequence ID" value="ENSCSAP00000001279.1"/>
    <property type="gene ID" value="ENSCSAG00000004958.1"/>
</dbReference>
<organism evidence="13 14">
    <name type="scientific">Chlorocebus sabaeus</name>
    <name type="common">Green monkey</name>
    <name type="synonym">Simia sabaea</name>
    <dbReference type="NCBI Taxonomy" id="60711"/>
    <lineage>
        <taxon>Eukaryota</taxon>
        <taxon>Metazoa</taxon>
        <taxon>Chordata</taxon>
        <taxon>Craniata</taxon>
        <taxon>Vertebrata</taxon>
        <taxon>Euteleostomi</taxon>
        <taxon>Mammalia</taxon>
        <taxon>Eutheria</taxon>
        <taxon>Euarchontoglires</taxon>
        <taxon>Primates</taxon>
        <taxon>Haplorrhini</taxon>
        <taxon>Catarrhini</taxon>
        <taxon>Cercopithecidae</taxon>
        <taxon>Cercopithecinae</taxon>
        <taxon>Chlorocebus</taxon>
    </lineage>
</organism>
<evidence type="ECO:0000256" key="9">
    <source>
        <dbReference type="RuleBase" id="RU000688"/>
    </source>
</evidence>
<dbReference type="PANTHER" id="PTHR11334:SF34">
    <property type="entry name" value="MAS-RELATED G-PROTEIN COUPLED RECEPTOR MEMBER X3"/>
    <property type="match status" value="1"/>
</dbReference>
<dbReference type="InterPro" id="IPR000276">
    <property type="entry name" value="GPCR_Rhodpsn"/>
</dbReference>
<keyword evidence="2" id="KW-1003">Cell membrane</keyword>
<proteinExistence type="inferred from homology"/>
<dbReference type="PROSITE" id="PS00237">
    <property type="entry name" value="G_PROTEIN_RECEP_F1_1"/>
    <property type="match status" value="1"/>
</dbReference>
<evidence type="ECO:0000313" key="14">
    <source>
        <dbReference type="Proteomes" id="UP000029965"/>
    </source>
</evidence>
<dbReference type="InterPro" id="IPR017452">
    <property type="entry name" value="GPCR_Rhodpsn_7TM"/>
</dbReference>
<protein>
    <recommendedName>
        <fullName evidence="12">G-protein coupled receptors family 1 profile domain-containing protein</fullName>
    </recommendedName>
</protein>
<accession>A0A0D9QY40</accession>
<keyword evidence="7 9" id="KW-0675">Receptor</keyword>
<feature type="domain" description="G-protein coupled receptors family 1 profile" evidence="12">
    <location>
        <begin position="44"/>
        <end position="272"/>
    </location>
</feature>
<name>A0A0D9QY40_CHLSB</name>
<keyword evidence="3 9" id="KW-0812">Transmembrane</keyword>
<feature type="transmembrane region" description="Helical" evidence="11">
    <location>
        <begin position="96"/>
        <end position="117"/>
    </location>
</feature>
<dbReference type="eggNOG" id="ENOG502RTWA">
    <property type="taxonomic scope" value="Eukaryota"/>
</dbReference>
<sequence length="323" mass="36567">MDPTIPALGTSQTPINESEETPCYKQTLSLAVLTCIISLVGLTGNAVVLWLLGFRMRRNAVSTYILNLAAADFFFLSGHVIYLPLCLINIPRTIRKILICVMTFPYLTGLSMLSAISTERCLSVLWPMWYRCHRPTHLSAVVCVLFWALSLLRSILEWMFCDSLLSDADSRWCEILDFIAIAWLIVLCVVLCGSSLVLLVRILCGSRQMPLTRLYVTILLTVLVFLLCGLPFGIQWALFFRIHLNWNVLRYRVHLVSMFLSALNSSANPIIYFFVGSFRHRQNRQNLKLVLQRALQDTPEVDEGGGRLPEETSRKMDMGPCAA</sequence>
<dbReference type="Pfam" id="PF00001">
    <property type="entry name" value="7tm_1"/>
    <property type="match status" value="1"/>
</dbReference>
<comment type="similarity">
    <text evidence="9">Belongs to the G-protein coupled receptor 1 family.</text>
</comment>
<evidence type="ECO:0000259" key="12">
    <source>
        <dbReference type="PROSITE" id="PS50262"/>
    </source>
</evidence>
<keyword evidence="6 11" id="KW-0472">Membrane</keyword>
<dbReference type="CDD" id="cd15106">
    <property type="entry name" value="7tmA_MrgprX-like"/>
    <property type="match status" value="1"/>
</dbReference>
<evidence type="ECO:0000256" key="6">
    <source>
        <dbReference type="ARBA" id="ARBA00023136"/>
    </source>
</evidence>
<dbReference type="Gene3D" id="1.20.1070.10">
    <property type="entry name" value="Rhodopsin 7-helix transmembrane proteins"/>
    <property type="match status" value="1"/>
</dbReference>
<feature type="transmembrane region" description="Helical" evidence="11">
    <location>
        <begin position="64"/>
        <end position="90"/>
    </location>
</feature>
<dbReference type="PRINTS" id="PR00237">
    <property type="entry name" value="GPCRRHODOPSN"/>
</dbReference>
<dbReference type="OMA" id="DFIAIAW"/>
<feature type="transmembrane region" description="Helical" evidence="11">
    <location>
        <begin position="180"/>
        <end position="202"/>
    </location>
</feature>
<dbReference type="GO" id="GO:0005886">
    <property type="term" value="C:plasma membrane"/>
    <property type="evidence" value="ECO:0007669"/>
    <property type="project" value="UniProtKB-SubCell"/>
</dbReference>
<evidence type="ECO:0000256" key="10">
    <source>
        <dbReference type="SAM" id="MobiDB-lite"/>
    </source>
</evidence>
<dbReference type="InterPro" id="IPR026234">
    <property type="entry name" value="MRGPCRFAMILY"/>
</dbReference>
<dbReference type="GO" id="GO:0004930">
    <property type="term" value="F:G protein-coupled receptor activity"/>
    <property type="evidence" value="ECO:0007669"/>
    <property type="project" value="UniProtKB-KW"/>
</dbReference>
<feature type="transmembrane region" description="Helical" evidence="11">
    <location>
        <begin position="138"/>
        <end position="160"/>
    </location>
</feature>
<evidence type="ECO:0000256" key="3">
    <source>
        <dbReference type="ARBA" id="ARBA00022692"/>
    </source>
</evidence>
<reference evidence="13" key="2">
    <citation type="submission" date="2025-08" db="UniProtKB">
        <authorList>
            <consortium name="Ensembl"/>
        </authorList>
    </citation>
    <scope>IDENTIFICATION</scope>
</reference>
<evidence type="ECO:0000256" key="8">
    <source>
        <dbReference type="ARBA" id="ARBA00023224"/>
    </source>
</evidence>
<dbReference type="FunFam" id="1.20.1070.10:FF:000140">
    <property type="entry name" value="Mas-related G-protein coupled receptor member X2"/>
    <property type="match status" value="1"/>
</dbReference>
<dbReference type="PANTHER" id="PTHR11334">
    <property type="entry name" value="MAS-RELATED G-PROTEIN COUPLED RECEPTOR"/>
    <property type="match status" value="1"/>
</dbReference>
<keyword evidence="8 9" id="KW-0807">Transducer</keyword>
<dbReference type="EMBL" id="AQIB01085147">
    <property type="status" value="NOT_ANNOTATED_CDS"/>
    <property type="molecule type" value="Genomic_DNA"/>
</dbReference>
<keyword evidence="14" id="KW-1185">Reference proteome</keyword>
<feature type="transmembrane region" description="Helical" evidence="11">
    <location>
        <begin position="214"/>
        <end position="239"/>
    </location>
</feature>
<evidence type="ECO:0000256" key="2">
    <source>
        <dbReference type="ARBA" id="ARBA00022475"/>
    </source>
</evidence>
<evidence type="ECO:0000256" key="7">
    <source>
        <dbReference type="ARBA" id="ARBA00023170"/>
    </source>
</evidence>
<keyword evidence="5 9" id="KW-0297">G-protein coupled receptor</keyword>
<reference evidence="13" key="3">
    <citation type="submission" date="2025-09" db="UniProtKB">
        <authorList>
            <consortium name="Ensembl"/>
        </authorList>
    </citation>
    <scope>IDENTIFICATION</scope>
</reference>
<dbReference type="PRINTS" id="PR02108">
    <property type="entry name" value="MRGPCRFAMILY"/>
</dbReference>
<feature type="compositionally biased region" description="Basic and acidic residues" evidence="10">
    <location>
        <begin position="304"/>
        <end position="317"/>
    </location>
</feature>
<evidence type="ECO:0000256" key="5">
    <source>
        <dbReference type="ARBA" id="ARBA00023040"/>
    </source>
</evidence>
<feature type="region of interest" description="Disordered" evidence="10">
    <location>
        <begin position="299"/>
        <end position="323"/>
    </location>
</feature>
<evidence type="ECO:0000313" key="13">
    <source>
        <dbReference type="Ensembl" id="ENSCSAP00000001279.1"/>
    </source>
</evidence>
<feature type="transmembrane region" description="Helical" evidence="11">
    <location>
        <begin position="251"/>
        <end position="275"/>
    </location>
</feature>
<evidence type="ECO:0000256" key="4">
    <source>
        <dbReference type="ARBA" id="ARBA00022989"/>
    </source>
</evidence>
<dbReference type="EMBL" id="AQIB01085146">
    <property type="status" value="NOT_ANNOTATED_CDS"/>
    <property type="molecule type" value="Genomic_DNA"/>
</dbReference>
<feature type="transmembrane region" description="Helical" evidence="11">
    <location>
        <begin position="28"/>
        <end position="52"/>
    </location>
</feature>
<comment type="subcellular location">
    <subcellularLocation>
        <location evidence="1">Cell membrane</location>
        <topology evidence="1">Multi-pass membrane protein</topology>
    </subcellularLocation>
</comment>
<dbReference type="Proteomes" id="UP000029965">
    <property type="component" value="Chromosome 1"/>
</dbReference>
<keyword evidence="4 11" id="KW-1133">Transmembrane helix</keyword>
<reference evidence="13 14" key="1">
    <citation type="submission" date="2014-03" db="EMBL/GenBank/DDBJ databases">
        <authorList>
            <person name="Warren W."/>
            <person name="Wilson R.K."/>
        </authorList>
    </citation>
    <scope>NUCLEOTIDE SEQUENCE</scope>
</reference>
<evidence type="ECO:0000256" key="1">
    <source>
        <dbReference type="ARBA" id="ARBA00004651"/>
    </source>
</evidence>
<dbReference type="GeneTree" id="ENSGT01030000234639"/>
<dbReference type="PROSITE" id="PS50262">
    <property type="entry name" value="G_PROTEIN_RECEP_F1_2"/>
    <property type="match status" value="1"/>
</dbReference>